<protein>
    <submittedName>
        <fullName evidence="1 2">Aldose 1-epimerase</fullName>
    </submittedName>
</protein>
<evidence type="ECO:0000313" key="7">
    <source>
        <dbReference type="Proteomes" id="UP000283928"/>
    </source>
</evidence>
<dbReference type="InterPro" id="IPR011013">
    <property type="entry name" value="Gal_mutarotase_sf_dom"/>
</dbReference>
<dbReference type="PANTHER" id="PTHR11122:SF13">
    <property type="entry name" value="GLUCOSE-6-PHOSPHATE 1-EPIMERASE"/>
    <property type="match status" value="1"/>
</dbReference>
<dbReference type="Pfam" id="PF01263">
    <property type="entry name" value="Aldose_epim"/>
    <property type="match status" value="1"/>
</dbReference>
<evidence type="ECO:0000313" key="3">
    <source>
        <dbReference type="EMBL" id="RHE75789.1"/>
    </source>
</evidence>
<dbReference type="GO" id="GO:0016853">
    <property type="term" value="F:isomerase activity"/>
    <property type="evidence" value="ECO:0007669"/>
    <property type="project" value="InterPro"/>
</dbReference>
<dbReference type="Gene3D" id="2.70.98.10">
    <property type="match status" value="1"/>
</dbReference>
<dbReference type="Proteomes" id="UP000293506">
    <property type="component" value="Unassembled WGS sequence"/>
</dbReference>
<accession>A0A174CHP3</accession>
<dbReference type="EMBL" id="CYZD01000006">
    <property type="protein sequence ID" value="CUO12852.1"/>
    <property type="molecule type" value="Genomic_DNA"/>
</dbReference>
<organism evidence="1 5">
    <name type="scientific">Blautia obeum</name>
    <dbReference type="NCBI Taxonomy" id="40520"/>
    <lineage>
        <taxon>Bacteria</taxon>
        <taxon>Bacillati</taxon>
        <taxon>Bacillota</taxon>
        <taxon>Clostridia</taxon>
        <taxon>Lachnospirales</taxon>
        <taxon>Lachnospiraceae</taxon>
        <taxon>Blautia</taxon>
    </lineage>
</organism>
<evidence type="ECO:0000313" key="2">
    <source>
        <dbReference type="EMBL" id="RGN02295.1"/>
    </source>
</evidence>
<dbReference type="GO" id="GO:0005975">
    <property type="term" value="P:carbohydrate metabolic process"/>
    <property type="evidence" value="ECO:0007669"/>
    <property type="project" value="InterPro"/>
</dbReference>
<evidence type="ECO:0000313" key="4">
    <source>
        <dbReference type="EMBL" id="RYT67150.1"/>
    </source>
</evidence>
<dbReference type="EMBL" id="QSUB01000009">
    <property type="protein sequence ID" value="RGN02295.1"/>
    <property type="molecule type" value="Genomic_DNA"/>
</dbReference>
<dbReference type="Proteomes" id="UP000283928">
    <property type="component" value="Unassembled WGS sequence"/>
</dbReference>
<evidence type="ECO:0000313" key="1">
    <source>
        <dbReference type="EMBL" id="CUO12852.1"/>
    </source>
</evidence>
<dbReference type="EMBL" id="RCXQ01000005">
    <property type="protein sequence ID" value="RYT67150.1"/>
    <property type="molecule type" value="Genomic_DNA"/>
</dbReference>
<proteinExistence type="predicted"/>
<dbReference type="AlphaFoldDB" id="A0A174CHP3"/>
<dbReference type="Proteomes" id="UP000095409">
    <property type="component" value="Unassembled WGS sequence"/>
</dbReference>
<gene>
    <name evidence="3" type="ORF">DW723_07440</name>
    <name evidence="2" type="ORF">DXB81_15895</name>
    <name evidence="4" type="ORF">EAI82_06905</name>
    <name evidence="1" type="ORF">ERS852394_01523</name>
</gene>
<dbReference type="InterPro" id="IPR014718">
    <property type="entry name" value="GH-type_carb-bd"/>
</dbReference>
<dbReference type="Proteomes" id="UP000261222">
    <property type="component" value="Unassembled WGS sequence"/>
</dbReference>
<reference evidence="1 5" key="1">
    <citation type="submission" date="2015-09" db="EMBL/GenBank/DDBJ databases">
        <authorList>
            <consortium name="Pathogen Informatics"/>
        </authorList>
    </citation>
    <scope>NUCLEOTIDE SEQUENCE [LARGE SCALE GENOMIC DNA]</scope>
    <source>
        <strain evidence="1 5">2789STDY5608837</strain>
    </source>
</reference>
<dbReference type="CDD" id="cd09024">
    <property type="entry name" value="Aldose_epim_lacX"/>
    <property type="match status" value="1"/>
</dbReference>
<dbReference type="GO" id="GO:0030246">
    <property type="term" value="F:carbohydrate binding"/>
    <property type="evidence" value="ECO:0007669"/>
    <property type="project" value="InterPro"/>
</dbReference>
<reference evidence="4 8" key="3">
    <citation type="journal article" date="2019" name="Science, e1252229">
        <title>Invertible promoters mediate bacterial phase variation, antibiotic resistance, and host adaptation in the gut.</title>
        <authorList>
            <person name="Jiang X."/>
            <person name="Hall A.B."/>
            <person name="Arthur T.D."/>
            <person name="Plichta D.R."/>
            <person name="Covington C.T."/>
            <person name="Poyet M."/>
            <person name="Crothers J."/>
            <person name="Moses P.L."/>
            <person name="Tolonen A.C."/>
            <person name="Vlamakis H."/>
            <person name="Alm E.J."/>
            <person name="Xavier R.J."/>
        </authorList>
    </citation>
    <scope>NUCLEOTIDE SEQUENCE [LARGE SCALE GENOMIC DNA]</scope>
    <source>
        <strain evidence="8">af_0058</strain>
        <strain evidence="4">Af_0058</strain>
    </source>
</reference>
<dbReference type="InterPro" id="IPR008183">
    <property type="entry name" value="Aldose_1/G6P_1-epimerase"/>
</dbReference>
<dbReference type="SUPFAM" id="SSF74650">
    <property type="entry name" value="Galactose mutarotase-like"/>
    <property type="match status" value="1"/>
</dbReference>
<sequence length="291" mass="33152">MHTLENDQLCVTISDHGAELSGIFDKKNDREILWNADPSHWKRHAPVLFPNVGRYYEDHCLINGKTYTSGQHGFARDMEFICVEETENSVTHLLESTDETKKAWPYEFQLYITHTLEGRDLTVAWKVVNKDQEIMYFTVGAHPAFNVPILPDTKREDYHLTFSGQKELTYHLLDTRYGTAIPDKVYTLVLENGSCQITEGMFDKDALIFDDGQISKAGIALPDGTPYVEISCEGFPNFGIWSAGDAPFVCLEPWMGRCDNTGYDKELSQKANINMLEPEDVFDKSYVISVR</sequence>
<dbReference type="InterPro" id="IPR037481">
    <property type="entry name" value="LacX"/>
</dbReference>
<dbReference type="PANTHER" id="PTHR11122">
    <property type="entry name" value="APOSPORY-ASSOCIATED PROTEIN C-RELATED"/>
    <property type="match status" value="1"/>
</dbReference>
<reference evidence="6 7" key="2">
    <citation type="submission" date="2018-08" db="EMBL/GenBank/DDBJ databases">
        <title>A genome reference for cultivated species of the human gut microbiota.</title>
        <authorList>
            <person name="Zou Y."/>
            <person name="Xue W."/>
            <person name="Luo G."/>
        </authorList>
    </citation>
    <scope>NUCLEOTIDE SEQUENCE [LARGE SCALE GENOMIC DNA]</scope>
    <source>
        <strain evidence="3 7">AM27-32LB</strain>
        <strain evidence="2 6">OM06-11AA</strain>
    </source>
</reference>
<evidence type="ECO:0000313" key="8">
    <source>
        <dbReference type="Proteomes" id="UP000293506"/>
    </source>
</evidence>
<dbReference type="RefSeq" id="WP_055066010.1">
    <property type="nucleotide sequence ID" value="NZ_CAXSOH010000003.1"/>
</dbReference>
<name>A0A174CHP3_9FIRM</name>
<evidence type="ECO:0000313" key="5">
    <source>
        <dbReference type="Proteomes" id="UP000095409"/>
    </source>
</evidence>
<evidence type="ECO:0000313" key="6">
    <source>
        <dbReference type="Proteomes" id="UP000261222"/>
    </source>
</evidence>
<dbReference type="EMBL" id="QSKO01000008">
    <property type="protein sequence ID" value="RHE75789.1"/>
    <property type="molecule type" value="Genomic_DNA"/>
</dbReference>